<name>A0ABD0LVZ2_9CAEN</name>
<organism evidence="1 2">
    <name type="scientific">Batillaria attramentaria</name>
    <dbReference type="NCBI Taxonomy" id="370345"/>
    <lineage>
        <taxon>Eukaryota</taxon>
        <taxon>Metazoa</taxon>
        <taxon>Spiralia</taxon>
        <taxon>Lophotrochozoa</taxon>
        <taxon>Mollusca</taxon>
        <taxon>Gastropoda</taxon>
        <taxon>Caenogastropoda</taxon>
        <taxon>Sorbeoconcha</taxon>
        <taxon>Cerithioidea</taxon>
        <taxon>Batillariidae</taxon>
        <taxon>Batillaria</taxon>
    </lineage>
</organism>
<gene>
    <name evidence="1" type="ORF">BaRGS_00005289</name>
</gene>
<dbReference type="EMBL" id="JACVVK020000020">
    <property type="protein sequence ID" value="KAK7503368.1"/>
    <property type="molecule type" value="Genomic_DNA"/>
</dbReference>
<proteinExistence type="predicted"/>
<reference evidence="1 2" key="1">
    <citation type="journal article" date="2023" name="Sci. Data">
        <title>Genome assembly of the Korean intertidal mud-creeper Batillaria attramentaria.</title>
        <authorList>
            <person name="Patra A.K."/>
            <person name="Ho P.T."/>
            <person name="Jun S."/>
            <person name="Lee S.J."/>
            <person name="Kim Y."/>
            <person name="Won Y.J."/>
        </authorList>
    </citation>
    <scope>NUCLEOTIDE SEQUENCE [LARGE SCALE GENOMIC DNA]</scope>
    <source>
        <strain evidence="1">Wonlab-2016</strain>
    </source>
</reference>
<comment type="caution">
    <text evidence="1">The sequence shown here is derived from an EMBL/GenBank/DDBJ whole genome shotgun (WGS) entry which is preliminary data.</text>
</comment>
<protein>
    <submittedName>
        <fullName evidence="1">Uncharacterized protein</fullName>
    </submittedName>
</protein>
<dbReference type="AlphaFoldDB" id="A0ABD0LVZ2"/>
<evidence type="ECO:0000313" key="1">
    <source>
        <dbReference type="EMBL" id="KAK7503368.1"/>
    </source>
</evidence>
<dbReference type="Proteomes" id="UP001519460">
    <property type="component" value="Unassembled WGS sequence"/>
</dbReference>
<accession>A0ABD0LVZ2</accession>
<sequence>MRRMSCSYRMNQQFLYHLPHSPSANLRNLFQAGVITCLAKLIEQEPGLSLIRDAWPLLQHLRWVPSGRKNGIVVDVLSLVHTLAIIFD</sequence>
<evidence type="ECO:0000313" key="2">
    <source>
        <dbReference type="Proteomes" id="UP001519460"/>
    </source>
</evidence>
<keyword evidence="2" id="KW-1185">Reference proteome</keyword>